<dbReference type="Pfam" id="PF24415">
    <property type="entry name" value="Ig_Irg-7"/>
    <property type="match status" value="2"/>
</dbReference>
<dbReference type="SMART" id="SM00034">
    <property type="entry name" value="CLECT"/>
    <property type="match status" value="1"/>
</dbReference>
<dbReference type="PROSITE" id="PS00022">
    <property type="entry name" value="EGF_1"/>
    <property type="match status" value="3"/>
</dbReference>
<evidence type="ECO:0000259" key="8">
    <source>
        <dbReference type="PROSITE" id="PS50041"/>
    </source>
</evidence>
<dbReference type="Pfam" id="PF00092">
    <property type="entry name" value="VWA"/>
    <property type="match status" value="1"/>
</dbReference>
<dbReference type="PROSITE" id="PS01186">
    <property type="entry name" value="EGF_2"/>
    <property type="match status" value="3"/>
</dbReference>
<dbReference type="InterPro" id="IPR057086">
    <property type="entry name" value="GBD_Irg-7_N"/>
</dbReference>
<dbReference type="InterPro" id="IPR002035">
    <property type="entry name" value="VWF_A"/>
</dbReference>
<dbReference type="UCSC" id="F28B4.3.1">
    <property type="organism name" value="c. elegans"/>
</dbReference>
<dbReference type="Proteomes" id="UP000001940">
    <property type="component" value="Chromosome X"/>
</dbReference>
<keyword evidence="4" id="KW-1015">Disulfide bond</keyword>
<dbReference type="FunCoup" id="Q19853">
    <property type="interactions" value="296"/>
</dbReference>
<comment type="subcellular location">
    <subcellularLocation>
        <location evidence="1">Secreted</location>
    </subcellularLocation>
</comment>
<keyword evidence="11" id="KW-1185">Reference proteome</keyword>
<dbReference type="PeptideAtlas" id="Q19853"/>
<keyword evidence="2" id="KW-0964">Secreted</keyword>
<dbReference type="AlphaFoldDB" id="Q19853"/>
<dbReference type="Gene3D" id="3.40.50.410">
    <property type="entry name" value="von Willebrand factor, type A domain"/>
    <property type="match status" value="1"/>
</dbReference>
<dbReference type="Gene3D" id="3.10.100.10">
    <property type="entry name" value="Mannose-Binding Protein A, subunit A"/>
    <property type="match status" value="1"/>
</dbReference>
<evidence type="ECO:0000313" key="10">
    <source>
        <dbReference type="EMBL" id="CCD70137.1"/>
    </source>
</evidence>
<feature type="domain" description="EGF-like" evidence="7">
    <location>
        <begin position="1499"/>
        <end position="1533"/>
    </location>
</feature>
<dbReference type="SMART" id="SM00327">
    <property type="entry name" value="VWA"/>
    <property type="match status" value="1"/>
</dbReference>
<dbReference type="SUPFAM" id="SSF56436">
    <property type="entry name" value="C-type lectin-like"/>
    <property type="match status" value="1"/>
</dbReference>
<dbReference type="SMR" id="Q19853"/>
<dbReference type="EvolutionaryTrace" id="Q19853"/>
<evidence type="ECO:0000256" key="4">
    <source>
        <dbReference type="PROSITE-ProRule" id="PRU00076"/>
    </source>
</evidence>
<dbReference type="EMBL" id="BX284606">
    <property type="protein sequence ID" value="CCD70137.1"/>
    <property type="molecule type" value="Genomic_DNA"/>
</dbReference>
<feature type="domain" description="EGF-like" evidence="7">
    <location>
        <begin position="864"/>
        <end position="896"/>
    </location>
</feature>
<dbReference type="InterPro" id="IPR036465">
    <property type="entry name" value="vWFA_dom_sf"/>
</dbReference>
<evidence type="ECO:0000256" key="2">
    <source>
        <dbReference type="ARBA" id="ARBA00022525"/>
    </source>
</evidence>
<evidence type="ECO:0000256" key="5">
    <source>
        <dbReference type="SAM" id="MobiDB-lite"/>
    </source>
</evidence>
<dbReference type="Bgee" id="WBGene00017892">
    <property type="expression patterns" value="Expressed in material anatomical entity and 5 other cell types or tissues"/>
</dbReference>
<feature type="disulfide bond" evidence="13">
    <location>
        <begin position="1285"/>
        <end position="1304"/>
    </location>
</feature>
<dbReference type="InterPro" id="IPR000742">
    <property type="entry name" value="EGF"/>
</dbReference>
<evidence type="ECO:0000256" key="1">
    <source>
        <dbReference type="ARBA" id="ARBA00004613"/>
    </source>
</evidence>
<dbReference type="InterPro" id="IPR057085">
    <property type="entry name" value="Ig_Irg-7"/>
</dbReference>
<protein>
    <submittedName>
        <fullName evidence="10">C-type LECtin</fullName>
    </submittedName>
</protein>
<feature type="domain" description="EGF-like" evidence="7">
    <location>
        <begin position="370"/>
        <end position="405"/>
    </location>
</feature>
<dbReference type="Gene3D" id="2.10.25.10">
    <property type="entry name" value="Laminin"/>
    <property type="match status" value="2"/>
</dbReference>
<evidence type="ECO:0007829" key="14">
    <source>
        <dbReference type="PeptideAtlas" id="Q19853"/>
    </source>
</evidence>
<dbReference type="Pfam" id="PF23623">
    <property type="entry name" value="GBD_IRG7_N"/>
    <property type="match status" value="1"/>
</dbReference>
<proteinExistence type="evidence at protein level"/>
<dbReference type="InterPro" id="IPR001304">
    <property type="entry name" value="C-type_lectin-like"/>
</dbReference>
<dbReference type="WormBase" id="F28B4.3">
    <property type="protein sequence ID" value="CE07153"/>
    <property type="gene ID" value="WBGene00017892"/>
    <property type="gene designation" value="hrg-11.2"/>
</dbReference>
<feature type="disulfide bond" evidence="4">
    <location>
        <begin position="1523"/>
        <end position="1532"/>
    </location>
</feature>
<feature type="domain" description="VWFA" evidence="9">
    <location>
        <begin position="2028"/>
        <end position="2211"/>
    </location>
</feature>
<dbReference type="OMA" id="EFTITHM"/>
<feature type="domain" description="C-type lectin" evidence="8">
    <location>
        <begin position="1188"/>
        <end position="1313"/>
    </location>
</feature>
<dbReference type="PANTHER" id="PTHR47324">
    <property type="entry name" value="PROTEIN IRG-7-RELATED"/>
    <property type="match status" value="1"/>
</dbReference>
<dbReference type="PROSITE" id="PS50026">
    <property type="entry name" value="EGF_3"/>
    <property type="match status" value="3"/>
</dbReference>
<keyword evidence="14" id="KW-1267">Proteomics identification</keyword>
<dbReference type="InParanoid" id="Q19853"/>
<dbReference type="SMART" id="SM00604">
    <property type="entry name" value="MD"/>
    <property type="match status" value="2"/>
</dbReference>
<dbReference type="InterPro" id="IPR053295">
    <property type="entry name" value="Innate_immunity_reg"/>
</dbReference>
<dbReference type="Pfam" id="PF25106">
    <property type="entry name" value="VWA_4"/>
    <property type="match status" value="1"/>
</dbReference>
<keyword evidence="3 6" id="KW-0732">Signal</keyword>
<feature type="disulfide bond" evidence="4">
    <location>
        <begin position="886"/>
        <end position="895"/>
    </location>
</feature>
<dbReference type="InterPro" id="IPR016186">
    <property type="entry name" value="C-type_lectin-like/link_sf"/>
</dbReference>
<dbReference type="InterPro" id="IPR006582">
    <property type="entry name" value="MD_domain"/>
</dbReference>
<dbReference type="CDD" id="cd00055">
    <property type="entry name" value="EGF_Lam"/>
    <property type="match status" value="1"/>
</dbReference>
<dbReference type="SMART" id="SM00181">
    <property type="entry name" value="EGF"/>
    <property type="match status" value="3"/>
</dbReference>
<evidence type="ECO:0000259" key="9">
    <source>
        <dbReference type="PROSITE" id="PS50234"/>
    </source>
</evidence>
<dbReference type="InterPro" id="IPR016187">
    <property type="entry name" value="CTDL_fold"/>
</dbReference>
<feature type="signal peptide" evidence="6">
    <location>
        <begin position="1"/>
        <end position="16"/>
    </location>
</feature>
<dbReference type="DIP" id="DIP-26328N"/>
<dbReference type="HOGENOM" id="CLU_231162_0_0_1"/>
<dbReference type="eggNOG" id="ENOG502SD0F">
    <property type="taxonomic scope" value="Eukaryota"/>
</dbReference>
<reference evidence="10 11" key="1">
    <citation type="journal article" date="1998" name="Science">
        <title>Genome sequence of the nematode C. elegans: a platform for investigating biology.</title>
        <authorList>
            <consortium name="The C. elegans sequencing consortium"/>
            <person name="Sulson J.E."/>
            <person name="Waterston R."/>
        </authorList>
    </citation>
    <scope>NUCLEOTIDE SEQUENCE [LARGE SCALE GENOMIC DNA]</scope>
    <source>
        <strain evidence="10 11">Bristol N2</strain>
    </source>
</reference>
<dbReference type="CDD" id="cd00037">
    <property type="entry name" value="CLECT"/>
    <property type="match status" value="1"/>
</dbReference>
<keyword evidence="13" id="KW-0002">3D-structure</keyword>
<dbReference type="CDD" id="cd00054">
    <property type="entry name" value="EGF_CA"/>
    <property type="match status" value="1"/>
</dbReference>
<dbReference type="InterPro" id="IPR056861">
    <property type="entry name" value="HMCN1-like_VWA"/>
</dbReference>
<feature type="disulfide bond" evidence="4">
    <location>
        <begin position="395"/>
        <end position="404"/>
    </location>
</feature>
<dbReference type="PROSITE" id="PS50041">
    <property type="entry name" value="C_TYPE_LECTIN_2"/>
    <property type="match status" value="1"/>
</dbReference>
<dbReference type="PDBsum" id="1WK1"/>
<evidence type="ECO:0000256" key="3">
    <source>
        <dbReference type="ARBA" id="ARBA00022729"/>
    </source>
</evidence>
<dbReference type="AGR" id="WB:WBGene00017892"/>
<dbReference type="PANTHER" id="PTHR47324:SF1">
    <property type="entry name" value="EGF-LIKE DOMAIN-CONTAINING PROTEIN-RELATED"/>
    <property type="match status" value="1"/>
</dbReference>
<evidence type="ECO:0000259" key="7">
    <source>
        <dbReference type="PROSITE" id="PS50026"/>
    </source>
</evidence>
<dbReference type="InterPro" id="IPR002049">
    <property type="entry name" value="LE_dom"/>
</dbReference>
<dbReference type="Pfam" id="PF00059">
    <property type="entry name" value="Lectin_C"/>
    <property type="match status" value="1"/>
</dbReference>
<accession>Q19853</accession>
<feature type="disulfide bond" evidence="13">
    <location>
        <begin position="1212"/>
        <end position="1312"/>
    </location>
</feature>
<dbReference type="CDD" id="cd01450">
    <property type="entry name" value="vWFA_subfamily_ECM"/>
    <property type="match status" value="1"/>
</dbReference>
<gene>
    <name evidence="10 12" type="primary">hrg-11.2</name>
    <name evidence="10" type="ORF">CELE_F28B4.3</name>
    <name evidence="12" type="ORF">F28B4.3</name>
</gene>
<evidence type="ECO:0000256" key="6">
    <source>
        <dbReference type="SAM" id="SignalP"/>
    </source>
</evidence>
<feature type="chain" id="PRO_5004187380" evidence="6">
    <location>
        <begin position="17"/>
        <end position="2229"/>
    </location>
</feature>
<organism evidence="10 11">
    <name type="scientific">Caenorhabditis elegans</name>
    <dbReference type="NCBI Taxonomy" id="6239"/>
    <lineage>
        <taxon>Eukaryota</taxon>
        <taxon>Metazoa</taxon>
        <taxon>Ecdysozoa</taxon>
        <taxon>Nematoda</taxon>
        <taxon>Chromadorea</taxon>
        <taxon>Rhabditida</taxon>
        <taxon>Rhabditina</taxon>
        <taxon>Rhabditomorpha</taxon>
        <taxon>Rhabditoidea</taxon>
        <taxon>Rhabditidae</taxon>
        <taxon>Peloderinae</taxon>
        <taxon>Caenorhabditis</taxon>
    </lineage>
</organism>
<dbReference type="STRING" id="6239.F28B4.3.2"/>
<sequence>MRSWVLIAALAVICLGAEPELSHKERIRKVLKSWNPANSNQLFHPVSEQKIQFDEQSDLFVDTHHISKRSIAEPHVFAGMATRGCNKPGYTGATCQYPLCSARNPYIPDNKDSDDISIDATNLANCSQTYVVVVDETMRNIKIEVETESPLNPTFYLQSESGDLIFPDTDRKTVTSYVATYETLAPGQYLLGPRADSGDEFCTMMMTAHTNIQVTGGFTSGDQPERSDYPTLKFAYFDTESAVVLHAQGLHFPGQIQAIGFTGAENHISRYIPMATRFNCTYPYILERYTCRKIGNNDIGHNLLQVEGMSDNGYVFRRILPYQCILPPVSTTTVPAPTTTAAPLTTCQNGGQVLKDSSGSPYCYCFGLYTGRDCSQMLCANGGFLPTPTSEHCECPEGFTGFHCQNIVCPGASGIDFNAENPTVTLVIRSRSQLSDVIQQATNSVSRIVDELSAEPGYLTNFIVVLFDNAKLLVNQRYDSWDAAMVDLLKAINSAPSDGGCDDVVFSAVASALSLYPTNKSPIYVITDANPNDSTEKQTIVHLESYWRAPVYFIYVQPAIGSGCNTSPDSAGYRDMVDMAAMSSGNTFYFNNRTTISNFFYVHMYNTLFRSQLALSGDYSHCANQNIYKSVAVDVTADQVVVVATGSNLKLQVTTPTGAHPDFFVAFNDGVNYIWTSNQIFAGQWFFNLVSDSPNSACTFKVYQKKYNLGGMSQYNPDYDIFWSFATTLTSAAGVLRQPVAGFDASPVFHVSNYPEFISMDRVHANLQIYAIRDGVQTEVYGSSGMYRDACEFHFYFPPFICNVPDEVLYFNFFARDNNDMALQRAGTMLCSAVHPTPPPQHQCQNGGVMNPTNTTCFCTPQFTGTYCQNIVCYNGGTVSGGQCVCPPGYAGESCEVPRCIETGPNPEFIRYGVDMVFAVEITQQSLASIVMLDNNFQEILRDVQMQDRGWIRNFVLVGFNSTWGGPIAQSPSNNLTAIIAALHNLATNVPSDNGCSVKLWDALNHAIFARDLVPGSFIEIFQTTPEYELDQRSLGLFYDMSRAMDISLYGFLTAKPTLLPAGFVCNATQVNYYVLFGMVTSSTGQTYILQALEISNAIRLIPIQFSNGQVTINGNNDCRHEDGLTTYFPVDAYTQTIQLTVFGYGTTIQVYNGNGVLAEALELFYDDYTGQSVYEIRQACDNGWESFGQYCVKFLTVNDDILSMPQARNFCASAGGYLADDLGDDKNNFYSSIAANTQFWIGLFKNSDGQFYWDRGQGINPDLLNQPITYWANGEPSNDPTRQCVYFDGRSGDKSKVWTTDTCATPRPFICQKHRYDSDHKPNTIGDADLPAGDWYVKIKTNPTNSNPPYCSLSVRVQSSLQIVSGFATKIGDDNPQIDPIQDFSSNRLITYVHSVDNENRVPIMTDAILWDFYNGTFYNGLKYQARFGCQYGWVSQDFPCPNSDNQNNEFGVLHVGEDEFGNTFQRLTFGHCSPATIVCGNGGIRQNGQCICTDYWTGSRCTVPICVNGGTKNSDEATCTCPDGYAGLNCQFEVCQPKVPQIFTDDTKTLLFVVETTRQNSDTVNQLIANLKNIVTSATNFAPFWFSYFGLVTFDTTGRTFEKYNYTTIDALITDLTAQSTAISTDGACSMPYLGVLAHLLEHDNVISIPNSEIFLVTAAGPSDLNKYGEAMNSLFNTEAHLHYIVSKSANCPTFEGVNNVQDMTWLGYGSSGNILFTDSSNIVSLMNSYLPSLYGASILQDPTGPANYSCTDGSLPWFVPVDSNTTFIYVTTSSEFGSLSVKDPLGQAHNVAPAYNVNSQKFYKIEVDRLGGIWTLQLVQPPGLCLAHIYSTGGARVYTKFSLPNPVGGKEDPLGAHQDGRFVQPVSGFDNVAVFHIAGKPMQRGQLQYVEIFDIGQVTVTNVLRSELYRREGCSYEYYSDLFTCSGDMIAVFIHGVDEYNQKFRRQQIVVCNGRNPTTGQPMTGTMVPVTGSMAPVTQATQQTQGPVTQQTQGPITQATQPPQTVQTQAPVTPTQNPQTGLQFDIVFLIDGSQAAQQNFDSFTKFIQTMMVSFDVGIAGAHVGLVVVAADLNDQAPPVANLNAITSQQMLISYLNGLKDGYTDFDDAGQVLTYNLQVVSSTDYMAATAGYRAGISNHVIVYITSTTSFFTDPTPSAKTIIAQKKYGIITVGYGGAVDTGKLQTISGGSACSFTATDFTTLNNQIKPIQQLITAASTNGGNYCKST</sequence>
<name>Q19853_CAEEL</name>
<evidence type="ECO:0000313" key="11">
    <source>
        <dbReference type="Proteomes" id="UP000001940"/>
    </source>
</evidence>
<dbReference type="SUPFAM" id="SSF53300">
    <property type="entry name" value="vWA-like"/>
    <property type="match status" value="1"/>
</dbReference>
<dbReference type="OrthoDB" id="5781816at2759"/>
<dbReference type="PIR" id="T16199">
    <property type="entry name" value="T16199"/>
</dbReference>
<dbReference type="PDB" id="1WK1">
    <property type="method" value="NMR"/>
    <property type="chains" value="A=1193-1329"/>
</dbReference>
<dbReference type="PaxDb" id="6239-F28B4.3.2"/>
<feature type="region of interest" description="Disordered" evidence="5">
    <location>
        <begin position="1993"/>
        <end position="2018"/>
    </location>
</feature>
<evidence type="ECO:0000313" key="12">
    <source>
        <dbReference type="WormBase" id="F28B4.3"/>
    </source>
</evidence>
<dbReference type="PhylomeDB" id="Q19853"/>
<keyword evidence="4" id="KW-0245">EGF-like domain</keyword>
<reference evidence="13" key="2">
    <citation type="submission" date="2004-05" db="PDB data bank">
        <title>Solution structure of Lectin C-type domain derived from a hypothetical protein from C. elegans.</title>
        <authorList>
            <person name="Kobayashi N."/>
            <person name="Koshiba S."/>
            <person name="Inoue M."/>
            <person name="Tochio N."/>
            <person name="Kigawa T."/>
            <person name="Yokoyama S."/>
        </authorList>
    </citation>
    <scope>STRUCTURE BY NMR OF 1193-1329</scope>
    <scope>DISULFIDE BONDS</scope>
</reference>
<comment type="caution">
    <text evidence="4">Lacks conserved residue(s) required for the propagation of feature annotation.</text>
</comment>
<dbReference type="PROSITE" id="PS50234">
    <property type="entry name" value="VWFA"/>
    <property type="match status" value="1"/>
</dbReference>
<evidence type="ECO:0007829" key="13">
    <source>
        <dbReference type="PDB" id="1WK1"/>
    </source>
</evidence>